<feature type="transmembrane region" description="Helical" evidence="1">
    <location>
        <begin position="12"/>
        <end position="33"/>
    </location>
</feature>
<accession>A0A840CTU5</accession>
<evidence type="ECO:0000313" key="2">
    <source>
        <dbReference type="EMBL" id="MBB4037608.1"/>
    </source>
</evidence>
<feature type="transmembrane region" description="Helical" evidence="1">
    <location>
        <begin position="39"/>
        <end position="59"/>
    </location>
</feature>
<dbReference type="Proteomes" id="UP000555103">
    <property type="component" value="Unassembled WGS sequence"/>
</dbReference>
<sequence length="64" mass="7689">MTVSIRSKAIVFSFATTVIYFSFLKPLGNFILYDRITEVNSYEIISFMLLCYLIMFYILRRRMK</sequence>
<keyword evidence="1" id="KW-0472">Membrane</keyword>
<keyword evidence="1" id="KW-0812">Transmembrane</keyword>
<evidence type="ECO:0000256" key="1">
    <source>
        <dbReference type="SAM" id="Phobius"/>
    </source>
</evidence>
<keyword evidence="1" id="KW-1133">Transmembrane helix</keyword>
<protein>
    <submittedName>
        <fullName evidence="2">Ca2+/Na+ antiporter</fullName>
    </submittedName>
</protein>
<keyword evidence="3" id="KW-1185">Reference proteome</keyword>
<gene>
    <name evidence="2" type="ORF">GGR21_003528</name>
</gene>
<proteinExistence type="predicted"/>
<reference evidence="2 3" key="1">
    <citation type="submission" date="2020-08" db="EMBL/GenBank/DDBJ databases">
        <title>Genomic Encyclopedia of Type Strains, Phase IV (KMG-IV): sequencing the most valuable type-strain genomes for metagenomic binning, comparative biology and taxonomic classification.</title>
        <authorList>
            <person name="Goeker M."/>
        </authorList>
    </citation>
    <scope>NUCLEOTIDE SEQUENCE [LARGE SCALE GENOMIC DNA]</scope>
    <source>
        <strain evidence="2 3">DSM 104969</strain>
    </source>
</reference>
<comment type="caution">
    <text evidence="2">The sequence shown here is derived from an EMBL/GenBank/DDBJ whole genome shotgun (WGS) entry which is preliminary data.</text>
</comment>
<evidence type="ECO:0000313" key="3">
    <source>
        <dbReference type="Proteomes" id="UP000555103"/>
    </source>
</evidence>
<organism evidence="2 3">
    <name type="scientific">Dysgonomonas hofstadii</name>
    <dbReference type="NCBI Taxonomy" id="637886"/>
    <lineage>
        <taxon>Bacteria</taxon>
        <taxon>Pseudomonadati</taxon>
        <taxon>Bacteroidota</taxon>
        <taxon>Bacteroidia</taxon>
        <taxon>Bacteroidales</taxon>
        <taxon>Dysgonomonadaceae</taxon>
        <taxon>Dysgonomonas</taxon>
    </lineage>
</organism>
<dbReference type="EMBL" id="JACIEP010000015">
    <property type="protein sequence ID" value="MBB4037608.1"/>
    <property type="molecule type" value="Genomic_DNA"/>
</dbReference>
<name>A0A840CTU5_9BACT</name>
<dbReference type="AlphaFoldDB" id="A0A840CTU5"/>